<dbReference type="Pfam" id="PF00364">
    <property type="entry name" value="Biotin_lipoyl"/>
    <property type="match status" value="1"/>
</dbReference>
<dbReference type="GO" id="GO:0016746">
    <property type="term" value="F:acyltransferase activity"/>
    <property type="evidence" value="ECO:0007669"/>
    <property type="project" value="UniProtKB-KW"/>
</dbReference>
<dbReference type="AlphaFoldDB" id="A0A543J3R1"/>
<dbReference type="SUPFAM" id="SSF51230">
    <property type="entry name" value="Single hybrid motif"/>
    <property type="match status" value="1"/>
</dbReference>
<feature type="domain" description="Peripheral subunit-binding (PSBD)" evidence="9">
    <location>
        <begin position="141"/>
        <end position="178"/>
    </location>
</feature>
<dbReference type="PROSITE" id="PS50968">
    <property type="entry name" value="BIOTINYL_LIPOYL"/>
    <property type="match status" value="1"/>
</dbReference>
<dbReference type="PANTHER" id="PTHR23151">
    <property type="entry name" value="DIHYDROLIPOAMIDE ACETYL/SUCCINYL-TRANSFERASE-RELATED"/>
    <property type="match status" value="1"/>
</dbReference>
<dbReference type="InterPro" id="IPR023213">
    <property type="entry name" value="CAT-like_dom_sf"/>
</dbReference>
<evidence type="ECO:0000256" key="1">
    <source>
        <dbReference type="ARBA" id="ARBA00001938"/>
    </source>
</evidence>
<evidence type="ECO:0000256" key="5">
    <source>
        <dbReference type="ARBA" id="ARBA00023315"/>
    </source>
</evidence>
<dbReference type="EMBL" id="VFPQ01000001">
    <property type="protein sequence ID" value="TQM77461.1"/>
    <property type="molecule type" value="Genomic_DNA"/>
</dbReference>
<keyword evidence="3 6" id="KW-0808">Transferase</keyword>
<dbReference type="InterPro" id="IPR003016">
    <property type="entry name" value="2-oxoA_DH_lipoyl-BS"/>
</dbReference>
<proteinExistence type="inferred from homology"/>
<evidence type="ECO:0000256" key="6">
    <source>
        <dbReference type="RuleBase" id="RU003423"/>
    </source>
</evidence>
<feature type="region of interest" description="Disordered" evidence="7">
    <location>
        <begin position="72"/>
        <end position="143"/>
    </location>
</feature>
<evidence type="ECO:0000256" key="3">
    <source>
        <dbReference type="ARBA" id="ARBA00022679"/>
    </source>
</evidence>
<feature type="compositionally biased region" description="Low complexity" evidence="7">
    <location>
        <begin position="193"/>
        <end position="209"/>
    </location>
</feature>
<sequence>MPEIIMPRLSDTMEEGTLSRWFKREGDMVRRGDVIAEIETDKASMELEAYDEGRLTRILVQEGDTVPIGTPVAVIGDGEPEPPAGEAPPAEAEPEERAEPAAEAGAPAAAPPPEREGEAAPRGHAVPPQAPPGRGPGGRVPTSPLARRIAREHGIDITTVKGSGPGGRIVRADVEAAIARRDREKAAPPPAAPTERPAEPAAAPAGRGPIVHETEAPSLPEDADEVPLNRMRRLTAQRLTRSVQEAPHFYLTSVVDAEPLLAYRAELNAALADRGPKISVTDLILKACAVMLREHRALNASWAETRILRHHRVNLGLAVALDDGLIVPVIHDADRKTLTEIANEAHDLAQRARTGRLTLDELAGGTFTVSNLGPFGIDHFTAVINPPQAAILAVGAAKPQPVVRDGEVRPGVTMALTLSIDHRVLDGATGAAFLADLKTLLEQPVRIVV</sequence>
<dbReference type="EC" id="2.3.1.-" evidence="6"/>
<dbReference type="InterPro" id="IPR011053">
    <property type="entry name" value="Single_hybrid_motif"/>
</dbReference>
<dbReference type="SUPFAM" id="SSF52777">
    <property type="entry name" value="CoA-dependent acyltransferases"/>
    <property type="match status" value="1"/>
</dbReference>
<dbReference type="Pfam" id="PF00198">
    <property type="entry name" value="2-oxoacid_dh"/>
    <property type="match status" value="1"/>
</dbReference>
<keyword evidence="4 6" id="KW-0450">Lipoyl</keyword>
<protein>
    <recommendedName>
        <fullName evidence="6">Dihydrolipoamide acetyltransferase component of pyruvate dehydrogenase complex</fullName>
        <ecNumber evidence="6">2.3.1.-</ecNumber>
    </recommendedName>
</protein>
<dbReference type="SUPFAM" id="SSF47005">
    <property type="entry name" value="Peripheral subunit-binding domain of 2-oxo acid dehydrogenase complex"/>
    <property type="match status" value="1"/>
</dbReference>
<feature type="domain" description="Lipoyl-binding" evidence="8">
    <location>
        <begin position="1"/>
        <end position="76"/>
    </location>
</feature>
<feature type="region of interest" description="Disordered" evidence="7">
    <location>
        <begin position="179"/>
        <end position="209"/>
    </location>
</feature>
<keyword evidence="5 6" id="KW-0012">Acyltransferase</keyword>
<comment type="similarity">
    <text evidence="2 6">Belongs to the 2-oxoacid dehydrogenase family.</text>
</comment>
<evidence type="ECO:0000259" key="9">
    <source>
        <dbReference type="PROSITE" id="PS51826"/>
    </source>
</evidence>
<gene>
    <name evidence="10" type="ORF">FHX40_4225</name>
</gene>
<accession>A0A543J3R1</accession>
<dbReference type="Gene3D" id="3.30.559.10">
    <property type="entry name" value="Chloramphenicol acetyltransferase-like domain"/>
    <property type="match status" value="1"/>
</dbReference>
<dbReference type="Proteomes" id="UP000319213">
    <property type="component" value="Unassembled WGS sequence"/>
</dbReference>
<dbReference type="OrthoDB" id="9805770at2"/>
<dbReference type="InterPro" id="IPR045257">
    <property type="entry name" value="E2/Pdx1"/>
</dbReference>
<evidence type="ECO:0000256" key="2">
    <source>
        <dbReference type="ARBA" id="ARBA00007317"/>
    </source>
</evidence>
<dbReference type="GO" id="GO:0006086">
    <property type="term" value="P:pyruvate decarboxylation to acetyl-CoA"/>
    <property type="evidence" value="ECO:0007669"/>
    <property type="project" value="InterPro"/>
</dbReference>
<dbReference type="PANTHER" id="PTHR23151:SF90">
    <property type="entry name" value="DIHYDROLIPOYLLYSINE-RESIDUE ACETYLTRANSFERASE COMPONENT OF PYRUVATE DEHYDROGENASE COMPLEX, MITOCHONDRIAL-RELATED"/>
    <property type="match status" value="1"/>
</dbReference>
<dbReference type="InterPro" id="IPR001078">
    <property type="entry name" value="2-oxoacid_DH_actylTfrase"/>
</dbReference>
<comment type="caution">
    <text evidence="10">The sequence shown here is derived from an EMBL/GenBank/DDBJ whole genome shotgun (WGS) entry which is preliminary data.</text>
</comment>
<dbReference type="InterPro" id="IPR036625">
    <property type="entry name" value="E3-bd_dom_sf"/>
</dbReference>
<dbReference type="RefSeq" id="WP_142261181.1">
    <property type="nucleotide sequence ID" value="NZ_BMPV01000002.1"/>
</dbReference>
<evidence type="ECO:0000313" key="10">
    <source>
        <dbReference type="EMBL" id="TQM77461.1"/>
    </source>
</evidence>
<keyword evidence="10" id="KW-0670">Pyruvate</keyword>
<name>A0A543J3R1_9ACTN</name>
<organism evidence="10 11">
    <name type="scientific">Thermopolyspora flexuosa</name>
    <dbReference type="NCBI Taxonomy" id="103836"/>
    <lineage>
        <taxon>Bacteria</taxon>
        <taxon>Bacillati</taxon>
        <taxon>Actinomycetota</taxon>
        <taxon>Actinomycetes</taxon>
        <taxon>Streptosporangiales</taxon>
        <taxon>Streptosporangiaceae</taxon>
        <taxon>Thermopolyspora</taxon>
    </lineage>
</organism>
<dbReference type="Pfam" id="PF02817">
    <property type="entry name" value="E3_binding"/>
    <property type="match status" value="1"/>
</dbReference>
<dbReference type="PROSITE" id="PS00189">
    <property type="entry name" value="LIPOYL"/>
    <property type="match status" value="1"/>
</dbReference>
<keyword evidence="11" id="KW-1185">Reference proteome</keyword>
<reference evidence="10 11" key="1">
    <citation type="submission" date="2019-06" db="EMBL/GenBank/DDBJ databases">
        <title>Sequencing the genomes of 1000 actinobacteria strains.</title>
        <authorList>
            <person name="Klenk H.-P."/>
        </authorList>
    </citation>
    <scope>NUCLEOTIDE SEQUENCE [LARGE SCALE GENOMIC DNA]</scope>
    <source>
        <strain evidence="10 11">DSM 43186</strain>
    </source>
</reference>
<dbReference type="CDD" id="cd06849">
    <property type="entry name" value="lipoyl_domain"/>
    <property type="match status" value="1"/>
</dbReference>
<evidence type="ECO:0000256" key="4">
    <source>
        <dbReference type="ARBA" id="ARBA00022823"/>
    </source>
</evidence>
<dbReference type="InterPro" id="IPR004167">
    <property type="entry name" value="PSBD"/>
</dbReference>
<evidence type="ECO:0000313" key="11">
    <source>
        <dbReference type="Proteomes" id="UP000319213"/>
    </source>
</evidence>
<dbReference type="Gene3D" id="2.40.50.100">
    <property type="match status" value="1"/>
</dbReference>
<dbReference type="InterPro" id="IPR000089">
    <property type="entry name" value="Biotin_lipoyl"/>
</dbReference>
<dbReference type="GO" id="GO:0045254">
    <property type="term" value="C:pyruvate dehydrogenase complex"/>
    <property type="evidence" value="ECO:0007669"/>
    <property type="project" value="InterPro"/>
</dbReference>
<evidence type="ECO:0000259" key="8">
    <source>
        <dbReference type="PROSITE" id="PS50968"/>
    </source>
</evidence>
<evidence type="ECO:0000256" key="7">
    <source>
        <dbReference type="SAM" id="MobiDB-lite"/>
    </source>
</evidence>
<comment type="cofactor">
    <cofactor evidence="1 6">
        <name>(R)-lipoate</name>
        <dbReference type="ChEBI" id="CHEBI:83088"/>
    </cofactor>
</comment>
<dbReference type="Gene3D" id="4.10.320.10">
    <property type="entry name" value="E3-binding domain"/>
    <property type="match status" value="1"/>
</dbReference>
<dbReference type="FunFam" id="3.30.559.10:FF:000007">
    <property type="entry name" value="Dihydrolipoamide acetyltransferase component of pyruvate dehydrogenase complex"/>
    <property type="match status" value="1"/>
</dbReference>
<dbReference type="PROSITE" id="PS51826">
    <property type="entry name" value="PSBD"/>
    <property type="match status" value="1"/>
</dbReference>